<reference evidence="3 4" key="1">
    <citation type="submission" date="2019-07" db="EMBL/GenBank/DDBJ databases">
        <title>Whole genome shotgun sequence of Cerasibacillus quisquiliarum NBRC 102429.</title>
        <authorList>
            <person name="Hosoyama A."/>
            <person name="Uohara A."/>
            <person name="Ohji S."/>
            <person name="Ichikawa N."/>
        </authorList>
    </citation>
    <scope>NUCLEOTIDE SEQUENCE [LARGE SCALE GENOMIC DNA]</scope>
    <source>
        <strain evidence="3 4">NBRC 102429</strain>
    </source>
</reference>
<name>A0A511V060_9BACI</name>
<evidence type="ECO:0000256" key="2">
    <source>
        <dbReference type="SAM" id="SignalP"/>
    </source>
</evidence>
<feature type="chain" id="PRO_5022145028" description="YfkD-like protein" evidence="2">
    <location>
        <begin position="26"/>
        <end position="267"/>
    </location>
</feature>
<feature type="signal peptide" evidence="2">
    <location>
        <begin position="1"/>
        <end position="25"/>
    </location>
</feature>
<comment type="caution">
    <text evidence="3">The sequence shown here is derived from an EMBL/GenBank/DDBJ whole genome shotgun (WGS) entry which is preliminary data.</text>
</comment>
<keyword evidence="2" id="KW-0732">Signal</keyword>
<sequence>MKTLFRSTLFVALLIVFAPMICSEAKEKNSKKQDNEFSVPNHVLNISKENTFPNTHEEQEMMEPSESTKELLEETNIPIENPELIKMLNETTVNPSPVGIGYRGMIFLGRWALHYESIDTTINWEYQKINTNELNNHGSDAVQKLSYHQENQKEVKGALTNKIAQPEQVKSMILMKTKAKTKLPLSYQTVIGSGTKQEQIYHVPVDKTGYLHAFTPAVSEKGQITFGEVYLQLKGWNKKIVIKNITKQGIGAWLPIQDHVAFSFQLQ</sequence>
<evidence type="ECO:0000313" key="3">
    <source>
        <dbReference type="EMBL" id="GEN31338.1"/>
    </source>
</evidence>
<dbReference type="EMBL" id="BJXW01000014">
    <property type="protein sequence ID" value="GEN31338.1"/>
    <property type="molecule type" value="Genomic_DNA"/>
</dbReference>
<proteinExistence type="predicted"/>
<protein>
    <recommendedName>
        <fullName evidence="5">YfkD-like protein</fullName>
    </recommendedName>
</protein>
<organism evidence="3 4">
    <name type="scientific">Cerasibacillus quisquiliarum</name>
    <dbReference type="NCBI Taxonomy" id="227865"/>
    <lineage>
        <taxon>Bacteria</taxon>
        <taxon>Bacillati</taxon>
        <taxon>Bacillota</taxon>
        <taxon>Bacilli</taxon>
        <taxon>Bacillales</taxon>
        <taxon>Bacillaceae</taxon>
        <taxon>Cerasibacillus</taxon>
    </lineage>
</organism>
<gene>
    <name evidence="3" type="primary">yfkD</name>
    <name evidence="3" type="ORF">CQU01_15760</name>
</gene>
<evidence type="ECO:0000313" key="4">
    <source>
        <dbReference type="Proteomes" id="UP000321491"/>
    </source>
</evidence>
<dbReference type="Proteomes" id="UP000321491">
    <property type="component" value="Unassembled WGS sequence"/>
</dbReference>
<feature type="region of interest" description="Disordered" evidence="1">
    <location>
        <begin position="50"/>
        <end position="69"/>
    </location>
</feature>
<dbReference type="InterPro" id="IPR025548">
    <property type="entry name" value="YfkD"/>
</dbReference>
<accession>A0A511V060</accession>
<dbReference type="RefSeq" id="WP_146937439.1">
    <property type="nucleotide sequence ID" value="NZ_BJXW01000014.1"/>
</dbReference>
<keyword evidence="4" id="KW-1185">Reference proteome</keyword>
<evidence type="ECO:0008006" key="5">
    <source>
        <dbReference type="Google" id="ProtNLM"/>
    </source>
</evidence>
<dbReference type="OrthoDB" id="2690238at2"/>
<dbReference type="AlphaFoldDB" id="A0A511V060"/>
<evidence type="ECO:0000256" key="1">
    <source>
        <dbReference type="SAM" id="MobiDB-lite"/>
    </source>
</evidence>
<dbReference type="Pfam" id="PF14167">
    <property type="entry name" value="YfkD"/>
    <property type="match status" value="1"/>
</dbReference>